<dbReference type="InterPro" id="IPR003663">
    <property type="entry name" value="Sugar/inositol_transpt"/>
</dbReference>
<feature type="transmembrane region" description="Helical" evidence="10">
    <location>
        <begin position="201"/>
        <end position="224"/>
    </location>
</feature>
<feature type="transmembrane region" description="Helical" evidence="10">
    <location>
        <begin position="137"/>
        <end position="160"/>
    </location>
</feature>
<feature type="transmembrane region" description="Helical" evidence="10">
    <location>
        <begin position="286"/>
        <end position="310"/>
    </location>
</feature>
<feature type="transmembrane region" description="Helical" evidence="10">
    <location>
        <begin position="172"/>
        <end position="195"/>
    </location>
</feature>
<keyword evidence="5 10" id="KW-0812">Transmembrane</keyword>
<dbReference type="Pfam" id="PF00083">
    <property type="entry name" value="Sugar_tr"/>
    <property type="match status" value="1"/>
</dbReference>
<feature type="transmembrane region" description="Helical" evidence="10">
    <location>
        <begin position="451"/>
        <end position="475"/>
    </location>
</feature>
<gene>
    <name evidence="12" type="ORF">CDL15_Pgr026128</name>
</gene>
<comment type="subcellular location">
    <subcellularLocation>
        <location evidence="1">Membrane</location>
        <topology evidence="1">Multi-pass membrane protein</topology>
    </subcellularLocation>
</comment>
<evidence type="ECO:0000256" key="2">
    <source>
        <dbReference type="ARBA" id="ARBA00010992"/>
    </source>
</evidence>
<evidence type="ECO:0000256" key="10">
    <source>
        <dbReference type="SAM" id="Phobius"/>
    </source>
</evidence>
<dbReference type="GO" id="GO:0015293">
    <property type="term" value="F:symporter activity"/>
    <property type="evidence" value="ECO:0007669"/>
    <property type="project" value="UniProtKB-KW"/>
</dbReference>
<feature type="domain" description="Major facilitator superfamily (MFS) profile" evidence="11">
    <location>
        <begin position="21"/>
        <end position="479"/>
    </location>
</feature>
<feature type="transmembrane region" description="Helical" evidence="10">
    <location>
        <begin position="82"/>
        <end position="101"/>
    </location>
</feature>
<name>A0A218WCT4_PUNGR</name>
<dbReference type="PANTHER" id="PTHR23500:SF460">
    <property type="entry name" value="SUGAR TRANSPORT PROTEIN 11"/>
    <property type="match status" value="1"/>
</dbReference>
<keyword evidence="7 10" id="KW-1133">Transmembrane helix</keyword>
<feature type="transmembrane region" description="Helical" evidence="10">
    <location>
        <begin position="113"/>
        <end position="131"/>
    </location>
</feature>
<feature type="transmembrane region" description="Helical" evidence="10">
    <location>
        <begin position="425"/>
        <end position="445"/>
    </location>
</feature>
<evidence type="ECO:0000313" key="13">
    <source>
        <dbReference type="Proteomes" id="UP000197138"/>
    </source>
</evidence>
<feature type="transmembrane region" description="Helical" evidence="10">
    <location>
        <begin position="390"/>
        <end position="413"/>
    </location>
</feature>
<dbReference type="InterPro" id="IPR005829">
    <property type="entry name" value="Sugar_transporter_CS"/>
</dbReference>
<evidence type="ECO:0000256" key="1">
    <source>
        <dbReference type="ARBA" id="ARBA00004141"/>
    </source>
</evidence>
<protein>
    <recommendedName>
        <fullName evidence="11">Major facilitator superfamily (MFS) profile domain-containing protein</fullName>
    </recommendedName>
</protein>
<keyword evidence="6" id="KW-0769">Symport</keyword>
<dbReference type="AlphaFoldDB" id="A0A218WCT4"/>
<comment type="caution">
    <text evidence="12">The sequence shown here is derived from an EMBL/GenBank/DDBJ whole genome shotgun (WGS) entry which is preliminary data.</text>
</comment>
<dbReference type="SUPFAM" id="SSF103473">
    <property type="entry name" value="MFS general substrate transporter"/>
    <property type="match status" value="1"/>
</dbReference>
<keyword evidence="3 9" id="KW-0813">Transport</keyword>
<dbReference type="PROSITE" id="PS00217">
    <property type="entry name" value="SUGAR_TRANSPORT_2"/>
    <property type="match status" value="1"/>
</dbReference>
<keyword evidence="8 10" id="KW-0472">Membrane</keyword>
<dbReference type="InterPro" id="IPR044778">
    <property type="entry name" value="MFS_STP/MST-like_plant"/>
</dbReference>
<keyword evidence="4" id="KW-0762">Sugar transport</keyword>
<sequence>MVVTAQTRQHEEHLPLYVIVTCMVAATGGLLFGYDIGISGKENAGGITTMDDFLKKFFPATHEKTKGGSPILEDEYCKYNNHLLTLFTSSLYLAALISSIFASTITRKYGRKASMFVGGSLFLTGALLGSIANKVSWVIVGRLFLGFGVGFCNQSVPVYLCEMAPAKHRGALNMYFQMAVTIGILAANFINFVAARIPGGFGWRVSIGLVAFPAMVMMVGALALSDTPISLIERGHHDAAKRTLQKIRGTINVEHEFQDLIYASYFSNKVEYPWKNILLPRYRPQLVICILIPIFQQLTGINNIIFYSPVLFKTMGFGSDASLISATITGGVFVVATVLSIISVDRFGRRVLFLVGGLLMMICQIGVGAIIGLSFGVTGEGSLSKAEANIMLALICGYVMAFGWSWAPLGWLVPSEISPVEARPTAQAITVAFNMLFTFIIAQSFLSSLCFMKFAIFFFFAFLLAIMIVFMYLFVPETRNVPLEGMSMVLKLHWFWGKYIPDEVILWDYESRLLRQVEQSN</sequence>
<dbReference type="PRINTS" id="PR00171">
    <property type="entry name" value="SUGRTRNSPORT"/>
</dbReference>
<reference evidence="13" key="1">
    <citation type="journal article" date="2017" name="Plant J.">
        <title>The pomegranate (Punica granatum L.) genome and the genomics of punicalagin biosynthesis.</title>
        <authorList>
            <person name="Qin G."/>
            <person name="Xu C."/>
            <person name="Ming R."/>
            <person name="Tang H."/>
            <person name="Guyot R."/>
            <person name="Kramer E.M."/>
            <person name="Hu Y."/>
            <person name="Yi X."/>
            <person name="Qi Y."/>
            <person name="Xu X."/>
            <person name="Gao Z."/>
            <person name="Pan H."/>
            <person name="Jian J."/>
            <person name="Tian Y."/>
            <person name="Yue Z."/>
            <person name="Xu Y."/>
        </authorList>
    </citation>
    <scope>NUCLEOTIDE SEQUENCE [LARGE SCALE GENOMIC DNA]</scope>
    <source>
        <strain evidence="13">cv. Dabenzi</strain>
    </source>
</reference>
<proteinExistence type="inferred from homology"/>
<dbReference type="Gene3D" id="1.20.1250.20">
    <property type="entry name" value="MFS general substrate transporter like domains"/>
    <property type="match status" value="1"/>
</dbReference>
<evidence type="ECO:0000256" key="9">
    <source>
        <dbReference type="RuleBase" id="RU003346"/>
    </source>
</evidence>
<dbReference type="EMBL" id="MTKT01004810">
    <property type="protein sequence ID" value="OWM70278.1"/>
    <property type="molecule type" value="Genomic_DNA"/>
</dbReference>
<accession>A0A218WCT4</accession>
<feature type="transmembrane region" description="Helical" evidence="10">
    <location>
        <begin position="14"/>
        <end position="34"/>
    </location>
</feature>
<evidence type="ECO:0000259" key="11">
    <source>
        <dbReference type="PROSITE" id="PS50850"/>
    </source>
</evidence>
<feature type="transmembrane region" description="Helical" evidence="10">
    <location>
        <begin position="322"/>
        <end position="344"/>
    </location>
</feature>
<dbReference type="FunFam" id="1.20.1250.20:FF:000002">
    <property type="entry name" value="Sugar transport protein 13"/>
    <property type="match status" value="1"/>
</dbReference>
<evidence type="ECO:0000256" key="8">
    <source>
        <dbReference type="ARBA" id="ARBA00023136"/>
    </source>
</evidence>
<evidence type="ECO:0000256" key="7">
    <source>
        <dbReference type="ARBA" id="ARBA00022989"/>
    </source>
</evidence>
<dbReference type="InterPro" id="IPR020846">
    <property type="entry name" value="MFS_dom"/>
</dbReference>
<dbReference type="CDD" id="cd17361">
    <property type="entry name" value="MFS_STP"/>
    <property type="match status" value="1"/>
</dbReference>
<dbReference type="PROSITE" id="PS00216">
    <property type="entry name" value="SUGAR_TRANSPORT_1"/>
    <property type="match status" value="1"/>
</dbReference>
<feature type="transmembrane region" description="Helical" evidence="10">
    <location>
        <begin position="351"/>
        <end position="378"/>
    </location>
</feature>
<dbReference type="GO" id="GO:0015145">
    <property type="term" value="F:monosaccharide transmembrane transporter activity"/>
    <property type="evidence" value="ECO:0007669"/>
    <property type="project" value="InterPro"/>
</dbReference>
<evidence type="ECO:0000256" key="4">
    <source>
        <dbReference type="ARBA" id="ARBA00022597"/>
    </source>
</evidence>
<dbReference type="GO" id="GO:0016020">
    <property type="term" value="C:membrane"/>
    <property type="evidence" value="ECO:0007669"/>
    <property type="project" value="UniProtKB-SubCell"/>
</dbReference>
<dbReference type="InterPro" id="IPR005828">
    <property type="entry name" value="MFS_sugar_transport-like"/>
</dbReference>
<dbReference type="InterPro" id="IPR036259">
    <property type="entry name" value="MFS_trans_sf"/>
</dbReference>
<dbReference type="Proteomes" id="UP000197138">
    <property type="component" value="Unassembled WGS sequence"/>
</dbReference>
<dbReference type="PROSITE" id="PS50850">
    <property type="entry name" value="MFS"/>
    <property type="match status" value="1"/>
</dbReference>
<evidence type="ECO:0000256" key="5">
    <source>
        <dbReference type="ARBA" id="ARBA00022692"/>
    </source>
</evidence>
<organism evidence="12 13">
    <name type="scientific">Punica granatum</name>
    <name type="common">Pomegranate</name>
    <dbReference type="NCBI Taxonomy" id="22663"/>
    <lineage>
        <taxon>Eukaryota</taxon>
        <taxon>Viridiplantae</taxon>
        <taxon>Streptophyta</taxon>
        <taxon>Embryophyta</taxon>
        <taxon>Tracheophyta</taxon>
        <taxon>Spermatophyta</taxon>
        <taxon>Magnoliopsida</taxon>
        <taxon>eudicotyledons</taxon>
        <taxon>Gunneridae</taxon>
        <taxon>Pentapetalae</taxon>
        <taxon>rosids</taxon>
        <taxon>malvids</taxon>
        <taxon>Myrtales</taxon>
        <taxon>Lythraceae</taxon>
        <taxon>Punica</taxon>
    </lineage>
</organism>
<dbReference type="PANTHER" id="PTHR23500">
    <property type="entry name" value="SOLUTE CARRIER FAMILY 2, FACILITATED GLUCOSE TRANSPORTER"/>
    <property type="match status" value="1"/>
</dbReference>
<dbReference type="InterPro" id="IPR045262">
    <property type="entry name" value="STP/PLT_plant"/>
</dbReference>
<evidence type="ECO:0000256" key="6">
    <source>
        <dbReference type="ARBA" id="ARBA00022847"/>
    </source>
</evidence>
<evidence type="ECO:0000313" key="12">
    <source>
        <dbReference type="EMBL" id="OWM70278.1"/>
    </source>
</evidence>
<evidence type="ECO:0000256" key="3">
    <source>
        <dbReference type="ARBA" id="ARBA00022448"/>
    </source>
</evidence>
<comment type="similarity">
    <text evidence="2 9">Belongs to the major facilitator superfamily. Sugar transporter (TC 2.A.1.1) family.</text>
</comment>
<dbReference type="NCBIfam" id="TIGR00879">
    <property type="entry name" value="SP"/>
    <property type="match status" value="1"/>
</dbReference>